<keyword evidence="1" id="KW-0812">Transmembrane</keyword>
<evidence type="ECO:0000313" key="3">
    <source>
        <dbReference type="EMBL" id="ABZ09405.1"/>
    </source>
</evidence>
<name>B3T9Z6_9ZZZZ</name>
<keyword evidence="1" id="KW-1133">Transmembrane helix</keyword>
<proteinExistence type="predicted"/>
<dbReference type="EMBL" id="EU016650">
    <property type="protein sequence ID" value="ABZ09405.1"/>
    <property type="molecule type" value="Genomic_DNA"/>
</dbReference>
<evidence type="ECO:0000256" key="1">
    <source>
        <dbReference type="SAM" id="Phobius"/>
    </source>
</evidence>
<feature type="transmembrane region" description="Helical" evidence="1">
    <location>
        <begin position="67"/>
        <end position="87"/>
    </location>
</feature>
<evidence type="ECO:0000259" key="2">
    <source>
        <dbReference type="Pfam" id="PF09851"/>
    </source>
</evidence>
<protein>
    <recommendedName>
        <fullName evidence="2">SHOCT domain-containing protein</fullName>
    </recommendedName>
</protein>
<dbReference type="AlphaFoldDB" id="B3T9Z6"/>
<accession>B3T9Z6</accession>
<feature type="transmembrane region" description="Helical" evidence="1">
    <location>
        <begin position="107"/>
        <end position="126"/>
    </location>
</feature>
<feature type="domain" description="SHOCT" evidence="2">
    <location>
        <begin position="8"/>
        <end position="34"/>
    </location>
</feature>
<dbReference type="Pfam" id="PF09851">
    <property type="entry name" value="SHOCT"/>
    <property type="match status" value="1"/>
</dbReference>
<sequence>MDEDKISRLKAIADLRDSGILSEAEFQDQKTKIMKESVTPNYTQQSYGANQQYTGQGDAPVDDSIKILFYILSFLIPIAGIIIGIIYHSKPEPWHKEFGKKCLQLALFAIIFGFVMSMLFFGVMFASL</sequence>
<dbReference type="InterPro" id="IPR018649">
    <property type="entry name" value="SHOCT"/>
</dbReference>
<keyword evidence="1" id="KW-0472">Membrane</keyword>
<gene>
    <name evidence="3" type="ORF">ALOHA_HF4000APKG7N23ctg4g17</name>
</gene>
<reference evidence="3" key="1">
    <citation type="journal article" date="2008" name="ISME J.">
        <title>Genomic patterns of recombination, clonal divergence and environment in marine microbial populations.</title>
        <authorList>
            <person name="Konstantinidis K.T."/>
            <person name="Delong E.F."/>
        </authorList>
    </citation>
    <scope>NUCLEOTIDE SEQUENCE</scope>
</reference>
<organism evidence="3">
    <name type="scientific">uncultured marine microorganism HF4000_APKG7N23</name>
    <dbReference type="NCBI Taxonomy" id="455552"/>
    <lineage>
        <taxon>unclassified sequences</taxon>
        <taxon>environmental samples</taxon>
    </lineage>
</organism>